<keyword evidence="1" id="KW-0732">Signal</keyword>
<feature type="chain" id="PRO_5026233335" evidence="1">
    <location>
        <begin position="18"/>
        <end position="191"/>
    </location>
</feature>
<sequence length="191" mass="19746">MRFSIAAAFAIVGSAFAADHLVVVGNNSKLLFEPDNIQAAEGDTVTFKFWPKNHSVAQATFAAPCEPMAEGFWSGFIPSTEKAAATTFMYTVTNASKPIWFYCTQGMHCQGGMVGVINGPSTGNTLEKFKSAAANASANVSPNSTAGTNGMLMQNGTMSNGTSGTGAASTLSTNNGLVFAGVLGAFMYALL</sequence>
<feature type="signal peptide" evidence="1">
    <location>
        <begin position="1"/>
        <end position="17"/>
    </location>
</feature>
<gene>
    <name evidence="2" type="ORF">K458DRAFT_395214</name>
</gene>
<organism evidence="2 3">
    <name type="scientific">Lentithecium fluviatile CBS 122367</name>
    <dbReference type="NCBI Taxonomy" id="1168545"/>
    <lineage>
        <taxon>Eukaryota</taxon>
        <taxon>Fungi</taxon>
        <taxon>Dikarya</taxon>
        <taxon>Ascomycota</taxon>
        <taxon>Pezizomycotina</taxon>
        <taxon>Dothideomycetes</taxon>
        <taxon>Pleosporomycetidae</taxon>
        <taxon>Pleosporales</taxon>
        <taxon>Massarineae</taxon>
        <taxon>Lentitheciaceae</taxon>
        <taxon>Lentithecium</taxon>
    </lineage>
</organism>
<evidence type="ECO:0000313" key="3">
    <source>
        <dbReference type="Proteomes" id="UP000799291"/>
    </source>
</evidence>
<dbReference type="CDD" id="cd00920">
    <property type="entry name" value="Cupredoxin"/>
    <property type="match status" value="1"/>
</dbReference>
<reference evidence="2" key="1">
    <citation type="journal article" date="2020" name="Stud. Mycol.">
        <title>101 Dothideomycetes genomes: a test case for predicting lifestyles and emergence of pathogens.</title>
        <authorList>
            <person name="Haridas S."/>
            <person name="Albert R."/>
            <person name="Binder M."/>
            <person name="Bloem J."/>
            <person name="Labutti K."/>
            <person name="Salamov A."/>
            <person name="Andreopoulos B."/>
            <person name="Baker S."/>
            <person name="Barry K."/>
            <person name="Bills G."/>
            <person name="Bluhm B."/>
            <person name="Cannon C."/>
            <person name="Castanera R."/>
            <person name="Culley D."/>
            <person name="Daum C."/>
            <person name="Ezra D."/>
            <person name="Gonzalez J."/>
            <person name="Henrissat B."/>
            <person name="Kuo A."/>
            <person name="Liang C."/>
            <person name="Lipzen A."/>
            <person name="Lutzoni F."/>
            <person name="Magnuson J."/>
            <person name="Mondo S."/>
            <person name="Nolan M."/>
            <person name="Ohm R."/>
            <person name="Pangilinan J."/>
            <person name="Park H.-J."/>
            <person name="Ramirez L."/>
            <person name="Alfaro M."/>
            <person name="Sun H."/>
            <person name="Tritt A."/>
            <person name="Yoshinaga Y."/>
            <person name="Zwiers L.-H."/>
            <person name="Turgeon B."/>
            <person name="Goodwin S."/>
            <person name="Spatafora J."/>
            <person name="Crous P."/>
            <person name="Grigoriev I."/>
        </authorList>
    </citation>
    <scope>NUCLEOTIDE SEQUENCE</scope>
    <source>
        <strain evidence="2">CBS 122367</strain>
    </source>
</reference>
<dbReference type="SUPFAM" id="SSF49503">
    <property type="entry name" value="Cupredoxins"/>
    <property type="match status" value="1"/>
</dbReference>
<dbReference type="EMBL" id="MU005614">
    <property type="protein sequence ID" value="KAF2678143.1"/>
    <property type="molecule type" value="Genomic_DNA"/>
</dbReference>
<dbReference type="Gene3D" id="2.60.40.420">
    <property type="entry name" value="Cupredoxins - blue copper proteins"/>
    <property type="match status" value="1"/>
</dbReference>
<dbReference type="PANTHER" id="PTHR34883:SF17">
    <property type="entry name" value="CUPREDOXIN"/>
    <property type="match status" value="1"/>
</dbReference>
<accession>A0A6G1IJH9</accession>
<dbReference type="PANTHER" id="PTHR34883">
    <property type="entry name" value="SERINE-RICH PROTEIN, PUTATIVE-RELATED-RELATED"/>
    <property type="match status" value="1"/>
</dbReference>
<evidence type="ECO:0000256" key="1">
    <source>
        <dbReference type="SAM" id="SignalP"/>
    </source>
</evidence>
<dbReference type="Proteomes" id="UP000799291">
    <property type="component" value="Unassembled WGS sequence"/>
</dbReference>
<evidence type="ECO:0000313" key="2">
    <source>
        <dbReference type="EMBL" id="KAF2678143.1"/>
    </source>
</evidence>
<dbReference type="OrthoDB" id="2331100at2759"/>
<protein>
    <submittedName>
        <fullName evidence="2">Cupredoxin</fullName>
    </submittedName>
</protein>
<keyword evidence="3" id="KW-1185">Reference proteome</keyword>
<dbReference type="AlphaFoldDB" id="A0A6G1IJH9"/>
<name>A0A6G1IJH9_9PLEO</name>
<proteinExistence type="predicted"/>
<dbReference type="InterPro" id="IPR008972">
    <property type="entry name" value="Cupredoxin"/>
</dbReference>
<dbReference type="InterPro" id="IPR052953">
    <property type="entry name" value="Ser-rich/MCO-related"/>
</dbReference>